<protein>
    <submittedName>
        <fullName evidence="2">Uncharacterized protein</fullName>
    </submittedName>
</protein>
<evidence type="ECO:0000256" key="1">
    <source>
        <dbReference type="SAM" id="MobiDB-lite"/>
    </source>
</evidence>
<accession>A0A6J4MZU9</accession>
<dbReference type="AlphaFoldDB" id="A0A6J4MZU9"/>
<dbReference type="EMBL" id="CADCTV010001014">
    <property type="protein sequence ID" value="CAA9373760.1"/>
    <property type="molecule type" value="Genomic_DNA"/>
</dbReference>
<reference evidence="2" key="1">
    <citation type="submission" date="2020-02" db="EMBL/GenBank/DDBJ databases">
        <authorList>
            <person name="Meier V. D."/>
        </authorList>
    </citation>
    <scope>NUCLEOTIDE SEQUENCE</scope>
    <source>
        <strain evidence="2">AVDCRST_MAG89</strain>
    </source>
</reference>
<name>A0A6J4MZU9_9BACT</name>
<proteinExistence type="predicted"/>
<sequence>MAEGAAPLHRGVRRGEYGDAHELRNTGGAELHLNVSDPRIGAVGRRTAG</sequence>
<feature type="region of interest" description="Disordered" evidence="1">
    <location>
        <begin position="1"/>
        <end position="20"/>
    </location>
</feature>
<organism evidence="2">
    <name type="scientific">uncultured Gemmatimonadota bacterium</name>
    <dbReference type="NCBI Taxonomy" id="203437"/>
    <lineage>
        <taxon>Bacteria</taxon>
        <taxon>Pseudomonadati</taxon>
        <taxon>Gemmatimonadota</taxon>
        <taxon>environmental samples</taxon>
    </lineage>
</organism>
<gene>
    <name evidence="2" type="ORF">AVDCRST_MAG89-4821</name>
</gene>
<evidence type="ECO:0000313" key="2">
    <source>
        <dbReference type="EMBL" id="CAA9373760.1"/>
    </source>
</evidence>